<evidence type="ECO:0000256" key="1">
    <source>
        <dbReference type="SAM" id="Phobius"/>
    </source>
</evidence>
<dbReference type="Proteomes" id="UP000316030">
    <property type="component" value="Unassembled WGS sequence"/>
</dbReference>
<keyword evidence="1" id="KW-0472">Membrane</keyword>
<reference evidence="2 3" key="1">
    <citation type="submission" date="2017-05" db="EMBL/GenBank/DDBJ databases">
        <authorList>
            <person name="Varghese N."/>
            <person name="Submissions S."/>
        </authorList>
    </citation>
    <scope>NUCLEOTIDE SEQUENCE [LARGE SCALE GENOMIC DNA]</scope>
    <source>
        <strain evidence="2 3">DSM 29506</strain>
    </source>
</reference>
<protein>
    <submittedName>
        <fullName evidence="2">Uncharacterized protein</fullName>
    </submittedName>
</protein>
<feature type="transmembrane region" description="Helical" evidence="1">
    <location>
        <begin position="24"/>
        <end position="50"/>
    </location>
</feature>
<organism evidence="2 3">
    <name type="scientific">Thalassovita litoralis</name>
    <dbReference type="NCBI Taxonomy" id="1010611"/>
    <lineage>
        <taxon>Bacteria</taxon>
        <taxon>Pseudomonadati</taxon>
        <taxon>Pseudomonadota</taxon>
        <taxon>Alphaproteobacteria</taxon>
        <taxon>Rhodobacterales</taxon>
        <taxon>Roseobacteraceae</taxon>
        <taxon>Thalassovita</taxon>
    </lineage>
</organism>
<keyword evidence="1" id="KW-0812">Transmembrane</keyword>
<dbReference type="EMBL" id="FXTO01000026">
    <property type="protein sequence ID" value="SMO93293.1"/>
    <property type="molecule type" value="Genomic_DNA"/>
</dbReference>
<sequence>MSRFLFNNLENLNRSQMRRDRWDYLLNSFLPGMGWVAVACMALYIAYLLGQADGYYNRPW</sequence>
<dbReference type="AlphaFoldDB" id="A0A521FAW1"/>
<keyword evidence="1" id="KW-1133">Transmembrane helix</keyword>
<evidence type="ECO:0000313" key="3">
    <source>
        <dbReference type="Proteomes" id="UP000316030"/>
    </source>
</evidence>
<keyword evidence="3" id="KW-1185">Reference proteome</keyword>
<name>A0A521FAW1_9RHOB</name>
<dbReference type="RefSeq" id="WP_142494332.1">
    <property type="nucleotide sequence ID" value="NZ_FXTO01000026.1"/>
</dbReference>
<gene>
    <name evidence="2" type="ORF">SAMN06265173_12613</name>
</gene>
<evidence type="ECO:0000313" key="2">
    <source>
        <dbReference type="EMBL" id="SMO93293.1"/>
    </source>
</evidence>
<accession>A0A521FAW1</accession>
<proteinExistence type="predicted"/>